<reference evidence="1 2" key="1">
    <citation type="submission" date="2016-04" db="EMBL/GenBank/DDBJ databases">
        <title>The genome of Intoshia linei affirms orthonectids as highly simplified spiralians.</title>
        <authorList>
            <person name="Mikhailov K.V."/>
            <person name="Slusarev G.S."/>
            <person name="Nikitin M.A."/>
            <person name="Logacheva M.D."/>
            <person name="Penin A."/>
            <person name="Aleoshin V."/>
            <person name="Panchin Y.V."/>
        </authorList>
    </citation>
    <scope>NUCLEOTIDE SEQUENCE [LARGE SCALE GENOMIC DNA]</scope>
    <source>
        <strain evidence="1">Intl2013</strain>
        <tissue evidence="1">Whole animal</tissue>
    </source>
</reference>
<dbReference type="Proteomes" id="UP000078046">
    <property type="component" value="Unassembled WGS sequence"/>
</dbReference>
<gene>
    <name evidence="1" type="ORF">A3Q56_08075</name>
</gene>
<accession>A0A177ARS7</accession>
<proteinExistence type="predicted"/>
<name>A0A177ARS7_9BILA</name>
<comment type="caution">
    <text evidence="1">The sequence shown here is derived from an EMBL/GenBank/DDBJ whole genome shotgun (WGS) entry which is preliminary data.</text>
</comment>
<evidence type="ECO:0000313" key="2">
    <source>
        <dbReference type="Proteomes" id="UP000078046"/>
    </source>
</evidence>
<sequence length="73" mass="8720">MDVSIYRSNCKDKHTKKSIKLINEIKEEIYSEGNKKPYKIMKILESQNFILPKKSQIVNYLDIFKKKNLDNLE</sequence>
<dbReference type="EMBL" id="LWCA01002016">
    <property type="protein sequence ID" value="OAF64222.1"/>
    <property type="molecule type" value="Genomic_DNA"/>
</dbReference>
<evidence type="ECO:0000313" key="1">
    <source>
        <dbReference type="EMBL" id="OAF64222.1"/>
    </source>
</evidence>
<dbReference type="AlphaFoldDB" id="A0A177ARS7"/>
<keyword evidence="2" id="KW-1185">Reference proteome</keyword>
<organism evidence="1 2">
    <name type="scientific">Intoshia linei</name>
    <dbReference type="NCBI Taxonomy" id="1819745"/>
    <lineage>
        <taxon>Eukaryota</taxon>
        <taxon>Metazoa</taxon>
        <taxon>Spiralia</taxon>
        <taxon>Lophotrochozoa</taxon>
        <taxon>Mesozoa</taxon>
        <taxon>Orthonectida</taxon>
        <taxon>Rhopaluridae</taxon>
        <taxon>Intoshia</taxon>
    </lineage>
</organism>
<protein>
    <submittedName>
        <fullName evidence="1">Uncharacterized protein</fullName>
    </submittedName>
</protein>